<sequence length="190" mass="22080">MVVISSKKYIYLVFSRTGTLFSRVINFGLSHKYAHVSLSFDSSLNVMYSFGRINPDNPFIAGLIKENINGGIFTKFPYSECMIYKVKVSETQLKTLKKELNIFMEEQKKYRYNFLGVFTAYWDKPREKDYYYFCSQFVSELLIKSSIYKSNKPPALISPKDLLDINNKEIIYEGLVCNYSKSISNALIAY</sequence>
<evidence type="ECO:0000313" key="2">
    <source>
        <dbReference type="Proteomes" id="UP000095488"/>
    </source>
</evidence>
<protein>
    <submittedName>
        <fullName evidence="1">Uncharacterized protein</fullName>
    </submittedName>
</protein>
<gene>
    <name evidence="1" type="ORF">ERS852473_01937</name>
</gene>
<reference evidence="1 2" key="1">
    <citation type="submission" date="2015-09" db="EMBL/GenBank/DDBJ databases">
        <authorList>
            <consortium name="Pathogen Informatics"/>
        </authorList>
    </citation>
    <scope>NUCLEOTIDE SEQUENCE [LARGE SCALE GENOMIC DNA]</scope>
    <source>
        <strain evidence="1 2">2789STDY5834858</strain>
    </source>
</reference>
<dbReference type="Proteomes" id="UP000095488">
    <property type="component" value="Unassembled WGS sequence"/>
</dbReference>
<comment type="caution">
    <text evidence="1">The sequence shown here is derived from an EMBL/GenBank/DDBJ whole genome shotgun (WGS) entry which is preliminary data.</text>
</comment>
<dbReference type="EMBL" id="CYZR01000006">
    <property type="protein sequence ID" value="CUO11142.1"/>
    <property type="molecule type" value="Genomic_DNA"/>
</dbReference>
<keyword evidence="2" id="KW-1185">Reference proteome</keyword>
<evidence type="ECO:0000313" key="1">
    <source>
        <dbReference type="EMBL" id="CUO11142.1"/>
    </source>
</evidence>
<name>A0ABM9URQ9_SARVE</name>
<dbReference type="RefSeq" id="WP_235804588.1">
    <property type="nucleotide sequence ID" value="NZ_BCMV01000050.1"/>
</dbReference>
<proteinExistence type="predicted"/>
<dbReference type="Gene3D" id="3.90.1720.10">
    <property type="entry name" value="endopeptidase domain like (from Nostoc punctiforme)"/>
    <property type="match status" value="1"/>
</dbReference>
<organism evidence="1 2">
    <name type="scientific">Sarcina ventriculi</name>
    <name type="common">Clostridium ventriculi</name>
    <dbReference type="NCBI Taxonomy" id="1267"/>
    <lineage>
        <taxon>Bacteria</taxon>
        <taxon>Bacillati</taxon>
        <taxon>Bacillota</taxon>
        <taxon>Clostridia</taxon>
        <taxon>Eubacteriales</taxon>
        <taxon>Clostridiaceae</taxon>
        <taxon>Sarcina</taxon>
    </lineage>
</organism>
<accession>A0ABM9URQ9</accession>